<dbReference type="OrthoDB" id="2194416at2759"/>
<sequence length="320" mass="37351">MDPLSKRLNSMFPKVQIPLSDQKSYSTNHLLFIDDLKILAEKEETLQIITTETKRFFSIIRLEMNIEKSATNSLISINDAVLMNNNDCYKYLGIIEDKTSKPTKANWDLITKKIKKRIDMLCKTNLNGTNLMRAINEYAMSLLNYYIGLLDIEPEFFKKLSTKFRQIFNITWNSFYNLLVKKDYILTEKNLGRGLASAEYKSETMLLKLKLQFESTRKVYLRRDAILKIQSEGKTHFSTIEKFISEKYSLEGNLIEQLEDAQRSKLINEIKTRFHHKKLIVGLENELVSPKNSSMWIHKGNNSARQEGKLCFLQDGNIFF</sequence>
<accession>T0MG65</accession>
<protein>
    <recommendedName>
        <fullName evidence="3">Reverse transcriptase domain-containing protein</fullName>
    </recommendedName>
</protein>
<dbReference type="VEuPathDB" id="MicrosporidiaDB:NAPIS_ORF02413"/>
<reference evidence="1 2" key="1">
    <citation type="journal article" date="2013" name="BMC Genomics">
        <title>Genome sequencing and comparative genomics of honey bee microsporidia, Nosema apis reveal novel insights into host-parasite interactions.</title>
        <authorList>
            <person name="Chen Yp."/>
            <person name="Pettis J.S."/>
            <person name="Zhao Y."/>
            <person name="Liu X."/>
            <person name="Tallon L.J."/>
            <person name="Sadzewicz L.D."/>
            <person name="Li R."/>
            <person name="Zheng H."/>
            <person name="Huang S."/>
            <person name="Zhang X."/>
            <person name="Hamilton M.C."/>
            <person name="Pernal S.F."/>
            <person name="Melathopoulos A.P."/>
            <person name="Yan X."/>
            <person name="Evans J.D."/>
        </authorList>
    </citation>
    <scope>NUCLEOTIDE SEQUENCE [LARGE SCALE GENOMIC DNA]</scope>
    <source>
        <strain evidence="1 2">BRL 01</strain>
    </source>
</reference>
<dbReference type="EMBL" id="KE647337">
    <property type="protein sequence ID" value="EQB60020.1"/>
    <property type="molecule type" value="Genomic_DNA"/>
</dbReference>
<name>T0MG65_9MICR</name>
<evidence type="ECO:0000313" key="1">
    <source>
        <dbReference type="EMBL" id="EQB60020.1"/>
    </source>
</evidence>
<dbReference type="Proteomes" id="UP000053780">
    <property type="component" value="Unassembled WGS sequence"/>
</dbReference>
<evidence type="ECO:0000313" key="2">
    <source>
        <dbReference type="Proteomes" id="UP000053780"/>
    </source>
</evidence>
<dbReference type="HOGENOM" id="CLU_067377_0_0_1"/>
<proteinExistence type="predicted"/>
<keyword evidence="2" id="KW-1185">Reference proteome</keyword>
<organism evidence="1 2">
    <name type="scientific">Vairimorpha apis BRL 01</name>
    <dbReference type="NCBI Taxonomy" id="1037528"/>
    <lineage>
        <taxon>Eukaryota</taxon>
        <taxon>Fungi</taxon>
        <taxon>Fungi incertae sedis</taxon>
        <taxon>Microsporidia</taxon>
        <taxon>Nosematidae</taxon>
        <taxon>Vairimorpha</taxon>
    </lineage>
</organism>
<evidence type="ECO:0008006" key="3">
    <source>
        <dbReference type="Google" id="ProtNLM"/>
    </source>
</evidence>
<gene>
    <name evidence="1" type="ORF">NAPIS_ORF02413</name>
</gene>
<dbReference type="AlphaFoldDB" id="T0MG65"/>
<dbReference type="PANTHER" id="PTHR35450">
    <property type="entry name" value="REVERSE TRANSCRIPTASE DOMAIN-CONTAINING PROTEIN"/>
    <property type="match status" value="1"/>
</dbReference>
<dbReference type="PANTHER" id="PTHR35450:SF2">
    <property type="entry name" value="REVERSE TRANSCRIPTASE DOMAIN-CONTAINING PROTEIN"/>
    <property type="match status" value="1"/>
</dbReference>